<feature type="region of interest" description="Disordered" evidence="1">
    <location>
        <begin position="209"/>
        <end position="252"/>
    </location>
</feature>
<feature type="region of interest" description="Disordered" evidence="1">
    <location>
        <begin position="1"/>
        <end position="27"/>
    </location>
</feature>
<gene>
    <name evidence="2" type="ORF">DERYTH_LOCUS7289</name>
</gene>
<dbReference type="AlphaFoldDB" id="A0A9N9GD05"/>
<dbReference type="Proteomes" id="UP000789405">
    <property type="component" value="Unassembled WGS sequence"/>
</dbReference>
<organism evidence="2 3">
    <name type="scientific">Dentiscutata erythropus</name>
    <dbReference type="NCBI Taxonomy" id="1348616"/>
    <lineage>
        <taxon>Eukaryota</taxon>
        <taxon>Fungi</taxon>
        <taxon>Fungi incertae sedis</taxon>
        <taxon>Mucoromycota</taxon>
        <taxon>Glomeromycotina</taxon>
        <taxon>Glomeromycetes</taxon>
        <taxon>Diversisporales</taxon>
        <taxon>Gigasporaceae</taxon>
        <taxon>Dentiscutata</taxon>
    </lineage>
</organism>
<evidence type="ECO:0000313" key="3">
    <source>
        <dbReference type="Proteomes" id="UP000789405"/>
    </source>
</evidence>
<keyword evidence="3" id="KW-1185">Reference proteome</keyword>
<comment type="caution">
    <text evidence="2">The sequence shown here is derived from an EMBL/GenBank/DDBJ whole genome shotgun (WGS) entry which is preliminary data.</text>
</comment>
<dbReference type="EMBL" id="CAJVPY010003518">
    <property type="protein sequence ID" value="CAG8593746.1"/>
    <property type="molecule type" value="Genomic_DNA"/>
</dbReference>
<evidence type="ECO:0000256" key="1">
    <source>
        <dbReference type="SAM" id="MobiDB-lite"/>
    </source>
</evidence>
<accession>A0A9N9GD05</accession>
<feature type="compositionally biased region" description="Acidic residues" evidence="1">
    <location>
        <begin position="233"/>
        <end position="252"/>
    </location>
</feature>
<protein>
    <submittedName>
        <fullName evidence="2">558_t:CDS:1</fullName>
    </submittedName>
</protein>
<sequence length="252" mass="29058">MSKQSKQSTKRSARLLQRTNKPELESLAYNEPQEHQLSLLPQPLVSIGLSEPSKVQKDMTPSTQESNVDTNSLLSGLKKIRRSKSAKSLFAQNNKRVRGYNKNKVLNLLLNTEVHSPEVSETDKDSQEKKRKIIVYNYAWRSLEVLGLRSSQSRPQNYDDSRFFYLVSRPKDIPRWAYITSESENEKVSETSMKRRRVTNYNRSIMYSRNSELETGESSTIDMIRGALSNNSDNEDDDINEEDINEEDINDS</sequence>
<reference evidence="2" key="1">
    <citation type="submission" date="2021-06" db="EMBL/GenBank/DDBJ databases">
        <authorList>
            <person name="Kallberg Y."/>
            <person name="Tangrot J."/>
            <person name="Rosling A."/>
        </authorList>
    </citation>
    <scope>NUCLEOTIDE SEQUENCE</scope>
    <source>
        <strain evidence="2">MA453B</strain>
    </source>
</reference>
<dbReference type="OrthoDB" id="2482719at2759"/>
<name>A0A9N9GD05_9GLOM</name>
<proteinExistence type="predicted"/>
<evidence type="ECO:0000313" key="2">
    <source>
        <dbReference type="EMBL" id="CAG8593746.1"/>
    </source>
</evidence>